<keyword evidence="2" id="KW-1185">Reference proteome</keyword>
<dbReference type="AlphaFoldDB" id="A0A7J8GA25"/>
<evidence type="ECO:0000313" key="1">
    <source>
        <dbReference type="EMBL" id="KAF6456817.1"/>
    </source>
</evidence>
<evidence type="ECO:0000313" key="2">
    <source>
        <dbReference type="Proteomes" id="UP000593571"/>
    </source>
</evidence>
<protein>
    <submittedName>
        <fullName evidence="1">Uncharacterized protein</fullName>
    </submittedName>
</protein>
<organism evidence="1 2">
    <name type="scientific">Rousettus aegyptiacus</name>
    <name type="common">Egyptian fruit bat</name>
    <name type="synonym">Pteropus aegyptiacus</name>
    <dbReference type="NCBI Taxonomy" id="9407"/>
    <lineage>
        <taxon>Eukaryota</taxon>
        <taxon>Metazoa</taxon>
        <taxon>Chordata</taxon>
        <taxon>Craniata</taxon>
        <taxon>Vertebrata</taxon>
        <taxon>Euteleostomi</taxon>
        <taxon>Mammalia</taxon>
        <taxon>Eutheria</taxon>
        <taxon>Laurasiatheria</taxon>
        <taxon>Chiroptera</taxon>
        <taxon>Yinpterochiroptera</taxon>
        <taxon>Pteropodoidea</taxon>
        <taxon>Pteropodidae</taxon>
        <taxon>Rousettinae</taxon>
        <taxon>Rousettus</taxon>
    </lineage>
</organism>
<dbReference type="Proteomes" id="UP000593571">
    <property type="component" value="Unassembled WGS sequence"/>
</dbReference>
<sequence>MRTKKKPRFRGVHTAVPNKCTRYRAQCCPPVAAHPACPESPPTPLSSYRDRGQCGSPALPLLVPHTYFKVSRSFLILPMPSRPALLYFFPLSLLPLNPSHIFLFQKVFLGPLTFPPFFPEQLLV</sequence>
<gene>
    <name evidence="1" type="ORF">HJG63_011467</name>
</gene>
<reference evidence="1 2" key="1">
    <citation type="journal article" date="2020" name="Nature">
        <title>Six reference-quality genomes reveal evolution of bat adaptations.</title>
        <authorList>
            <person name="Jebb D."/>
            <person name="Huang Z."/>
            <person name="Pippel M."/>
            <person name="Hughes G.M."/>
            <person name="Lavrichenko K."/>
            <person name="Devanna P."/>
            <person name="Winkler S."/>
            <person name="Jermiin L.S."/>
            <person name="Skirmuntt E.C."/>
            <person name="Katzourakis A."/>
            <person name="Burkitt-Gray L."/>
            <person name="Ray D.A."/>
            <person name="Sullivan K.A.M."/>
            <person name="Roscito J.G."/>
            <person name="Kirilenko B.M."/>
            <person name="Davalos L.M."/>
            <person name="Corthals A.P."/>
            <person name="Power M.L."/>
            <person name="Jones G."/>
            <person name="Ransome R.D."/>
            <person name="Dechmann D.K.N."/>
            <person name="Locatelli A.G."/>
            <person name="Puechmaille S.J."/>
            <person name="Fedrigo O."/>
            <person name="Jarvis E.D."/>
            <person name="Hiller M."/>
            <person name="Vernes S.C."/>
            <person name="Myers E.W."/>
            <person name="Teeling E.C."/>
        </authorList>
    </citation>
    <scope>NUCLEOTIDE SEQUENCE [LARGE SCALE GENOMIC DNA]</scope>
    <source>
        <strain evidence="1">MRouAeg1</strain>
        <tissue evidence="1">Muscle</tissue>
    </source>
</reference>
<dbReference type="EMBL" id="JACASE010000006">
    <property type="protein sequence ID" value="KAF6456817.1"/>
    <property type="molecule type" value="Genomic_DNA"/>
</dbReference>
<proteinExistence type="predicted"/>
<accession>A0A7J8GA25</accession>
<comment type="caution">
    <text evidence="1">The sequence shown here is derived from an EMBL/GenBank/DDBJ whole genome shotgun (WGS) entry which is preliminary data.</text>
</comment>
<name>A0A7J8GA25_ROUAE</name>